<evidence type="ECO:0000259" key="2">
    <source>
        <dbReference type="PROSITE" id="PS50017"/>
    </source>
</evidence>
<accession>A0AA35SBU1</accession>
<evidence type="ECO:0000313" key="3">
    <source>
        <dbReference type="EMBL" id="CAI8027215.1"/>
    </source>
</evidence>
<dbReference type="InterPro" id="IPR000488">
    <property type="entry name" value="Death_dom"/>
</dbReference>
<name>A0AA35SBU1_GEOBA</name>
<comment type="caution">
    <text evidence="3">The sequence shown here is derived from an EMBL/GenBank/DDBJ whole genome shotgun (WGS) entry which is preliminary data.</text>
</comment>
<feature type="domain" description="Death" evidence="2">
    <location>
        <begin position="108"/>
        <end position="173"/>
    </location>
</feature>
<organism evidence="3 4">
    <name type="scientific">Geodia barretti</name>
    <name type="common">Barrett's horny sponge</name>
    <dbReference type="NCBI Taxonomy" id="519541"/>
    <lineage>
        <taxon>Eukaryota</taxon>
        <taxon>Metazoa</taxon>
        <taxon>Porifera</taxon>
        <taxon>Demospongiae</taxon>
        <taxon>Heteroscleromorpha</taxon>
        <taxon>Tetractinellida</taxon>
        <taxon>Astrophorina</taxon>
        <taxon>Geodiidae</taxon>
        <taxon>Geodia</taxon>
    </lineage>
</organism>
<dbReference type="Gene3D" id="1.10.533.10">
    <property type="entry name" value="Death Domain, Fas"/>
    <property type="match status" value="1"/>
</dbReference>
<feature type="compositionally biased region" description="Pro residues" evidence="1">
    <location>
        <begin position="201"/>
        <end position="240"/>
    </location>
</feature>
<protein>
    <recommendedName>
        <fullName evidence="2">Death domain-containing protein</fullName>
    </recommendedName>
</protein>
<dbReference type="EMBL" id="CASHTH010002264">
    <property type="protein sequence ID" value="CAI8027215.1"/>
    <property type="molecule type" value="Genomic_DNA"/>
</dbReference>
<feature type="region of interest" description="Disordered" evidence="1">
    <location>
        <begin position="176"/>
        <end position="240"/>
    </location>
</feature>
<dbReference type="InterPro" id="IPR011029">
    <property type="entry name" value="DEATH-like_dom_sf"/>
</dbReference>
<gene>
    <name evidence="3" type="ORF">GBAR_LOCUS15577</name>
</gene>
<dbReference type="SUPFAM" id="SSF47986">
    <property type="entry name" value="DEATH domain"/>
    <property type="match status" value="1"/>
</dbReference>
<feature type="non-terminal residue" evidence="3">
    <location>
        <position position="1"/>
    </location>
</feature>
<evidence type="ECO:0000313" key="4">
    <source>
        <dbReference type="Proteomes" id="UP001174909"/>
    </source>
</evidence>
<proteinExistence type="predicted"/>
<reference evidence="3" key="1">
    <citation type="submission" date="2023-03" db="EMBL/GenBank/DDBJ databases">
        <authorList>
            <person name="Steffen K."/>
            <person name="Cardenas P."/>
        </authorList>
    </citation>
    <scope>NUCLEOTIDE SEQUENCE</scope>
</reference>
<keyword evidence="4" id="KW-1185">Reference proteome</keyword>
<dbReference type="PROSITE" id="PS50017">
    <property type="entry name" value="DEATH_DOMAIN"/>
    <property type="match status" value="1"/>
</dbReference>
<dbReference type="GO" id="GO:0007165">
    <property type="term" value="P:signal transduction"/>
    <property type="evidence" value="ECO:0007669"/>
    <property type="project" value="InterPro"/>
</dbReference>
<dbReference type="AlphaFoldDB" id="A0AA35SBU1"/>
<dbReference type="Proteomes" id="UP001174909">
    <property type="component" value="Unassembled WGS sequence"/>
</dbReference>
<sequence length="240" mass="25486">MADYGEPQEITALRTNITSLTDTVTVGDNLQWFSNCLVEKAFVAQRAAQAILGGGATPAHKARQLIDGVFAVIRTSDRKSHRRMAASSRMSLSDVVAALDALTIEQTKELAVRFGVELKTVQDIENEYKGSSRKILTIQAWLDQDTQASWGKLVSGLQNIKMNSLAKQVASQHCLQSPGAASPSTDGHQPATVRSVATPAPLTPAAPSPPPPSTDPNQPTSPPPSDRYQPVAPPATAPAT</sequence>
<evidence type="ECO:0000256" key="1">
    <source>
        <dbReference type="SAM" id="MobiDB-lite"/>
    </source>
</evidence>